<proteinExistence type="predicted"/>
<gene>
    <name evidence="1" type="ORF">F7725_014600</name>
</gene>
<organism evidence="1 2">
    <name type="scientific">Dissostichus mawsoni</name>
    <name type="common">Antarctic cod</name>
    <dbReference type="NCBI Taxonomy" id="36200"/>
    <lineage>
        <taxon>Eukaryota</taxon>
        <taxon>Metazoa</taxon>
        <taxon>Chordata</taxon>
        <taxon>Craniata</taxon>
        <taxon>Vertebrata</taxon>
        <taxon>Euteleostomi</taxon>
        <taxon>Actinopterygii</taxon>
        <taxon>Neopterygii</taxon>
        <taxon>Teleostei</taxon>
        <taxon>Neoteleostei</taxon>
        <taxon>Acanthomorphata</taxon>
        <taxon>Eupercaria</taxon>
        <taxon>Perciformes</taxon>
        <taxon>Notothenioidei</taxon>
        <taxon>Nototheniidae</taxon>
        <taxon>Dissostichus</taxon>
    </lineage>
</organism>
<evidence type="ECO:0000313" key="1">
    <source>
        <dbReference type="EMBL" id="KAF3853912.1"/>
    </source>
</evidence>
<name>A0A7J5YWD4_DISMA</name>
<dbReference type="EMBL" id="JAAKFY010000008">
    <property type="protein sequence ID" value="KAF3853912.1"/>
    <property type="molecule type" value="Genomic_DNA"/>
</dbReference>
<comment type="caution">
    <text evidence="1">The sequence shown here is derived from an EMBL/GenBank/DDBJ whole genome shotgun (WGS) entry which is preliminary data.</text>
</comment>
<evidence type="ECO:0000313" key="2">
    <source>
        <dbReference type="Proteomes" id="UP000518266"/>
    </source>
</evidence>
<keyword evidence="2" id="KW-1185">Reference proteome</keyword>
<protein>
    <submittedName>
        <fullName evidence="1">Uncharacterized protein</fullName>
    </submittedName>
</protein>
<sequence length="110" mass="12214">MDLHDSDETGIQVVRLRLLAVQNLHWERSSWDGEDGRFTEILRELHSIQCSRGHNQLQLFALLYDPLGHGHGGHTTGLRAADLPPGGVAGLRQVLSDLCGLTRPCFADYN</sequence>
<accession>A0A7J5YWD4</accession>
<dbReference type="Proteomes" id="UP000518266">
    <property type="component" value="Unassembled WGS sequence"/>
</dbReference>
<reference evidence="1 2" key="1">
    <citation type="submission" date="2020-03" db="EMBL/GenBank/DDBJ databases">
        <title>Dissostichus mawsoni Genome sequencing and assembly.</title>
        <authorList>
            <person name="Park H."/>
        </authorList>
    </citation>
    <scope>NUCLEOTIDE SEQUENCE [LARGE SCALE GENOMIC DNA]</scope>
    <source>
        <strain evidence="1">DM0001</strain>
        <tissue evidence="1">Muscle</tissue>
    </source>
</reference>
<dbReference type="OrthoDB" id="10677866at2759"/>
<dbReference type="AlphaFoldDB" id="A0A7J5YWD4"/>